<dbReference type="CDD" id="cd05141">
    <property type="entry name" value="Barstar_evA4336-like"/>
    <property type="match status" value="1"/>
</dbReference>
<dbReference type="OrthoDB" id="7575400at2"/>
<evidence type="ECO:0000259" key="2">
    <source>
        <dbReference type="Pfam" id="PF01337"/>
    </source>
</evidence>
<evidence type="ECO:0000313" key="3">
    <source>
        <dbReference type="EMBL" id="RUT10137.1"/>
    </source>
</evidence>
<gene>
    <name evidence="3" type="ORF">DSM106972_006320</name>
</gene>
<feature type="domain" description="Barstar (barnase inhibitor)" evidence="2">
    <location>
        <begin position="37"/>
        <end position="131"/>
    </location>
</feature>
<comment type="similarity">
    <text evidence="1">Belongs to the barstar family.</text>
</comment>
<dbReference type="Pfam" id="PF01337">
    <property type="entry name" value="Barstar"/>
    <property type="match status" value="1"/>
</dbReference>
<proteinExistence type="inferred from homology"/>
<protein>
    <recommendedName>
        <fullName evidence="2">Barstar (barnase inhibitor) domain-containing protein</fullName>
    </recommendedName>
</protein>
<comment type="caution">
    <text evidence="3">The sequence shown here is derived from an EMBL/GenBank/DDBJ whole genome shotgun (WGS) entry which is preliminary data.</text>
</comment>
<dbReference type="SUPFAM" id="SSF52038">
    <property type="entry name" value="Barstar-related"/>
    <property type="match status" value="1"/>
</dbReference>
<reference evidence="3" key="2">
    <citation type="journal article" date="2019" name="Genome Biol. Evol.">
        <title>Day and night: Metabolic profiles and evolutionary relationships of six axenic non-marine cyanobacteria.</title>
        <authorList>
            <person name="Will S.E."/>
            <person name="Henke P."/>
            <person name="Boedeker C."/>
            <person name="Huang S."/>
            <person name="Brinkmann H."/>
            <person name="Rohde M."/>
            <person name="Jarek M."/>
            <person name="Friedl T."/>
            <person name="Seufert S."/>
            <person name="Schumacher M."/>
            <person name="Overmann J."/>
            <person name="Neumann-Schaal M."/>
            <person name="Petersen J."/>
        </authorList>
    </citation>
    <scope>NUCLEOTIDE SEQUENCE [LARGE SCALE GENOMIC DNA]</scope>
    <source>
        <strain evidence="3">PCC 7102</strain>
    </source>
</reference>
<keyword evidence="4" id="KW-1185">Reference proteome</keyword>
<sequence length="133" mass="15141">MNQHVAFMTSQPSPVVAANRQPTVEKVIEALSGQGIQVFYLDGREIYNKETFLTKAATAMNFPSYFGGNWDAFEECITDLTWYPAEKYVVIYERPDILAQADPTAWQTALDILRAAEEYWQAKNIPLNVFLLN</sequence>
<dbReference type="Gene3D" id="3.30.370.10">
    <property type="entry name" value="Barstar-like"/>
    <property type="match status" value="1"/>
</dbReference>
<evidence type="ECO:0000256" key="1">
    <source>
        <dbReference type="ARBA" id="ARBA00006845"/>
    </source>
</evidence>
<dbReference type="RefSeq" id="WP_127078733.1">
    <property type="nucleotide sequence ID" value="NZ_RSCL01000001.1"/>
</dbReference>
<reference evidence="3" key="1">
    <citation type="submission" date="2018-12" db="EMBL/GenBank/DDBJ databases">
        <authorList>
            <person name="Will S."/>
            <person name="Neumann-Schaal M."/>
            <person name="Henke P."/>
        </authorList>
    </citation>
    <scope>NUCLEOTIDE SEQUENCE</scope>
    <source>
        <strain evidence="3">PCC 7102</strain>
    </source>
</reference>
<evidence type="ECO:0000313" key="4">
    <source>
        <dbReference type="Proteomes" id="UP000271624"/>
    </source>
</evidence>
<organism evidence="3 4">
    <name type="scientific">Dulcicalothrix desertica PCC 7102</name>
    <dbReference type="NCBI Taxonomy" id="232991"/>
    <lineage>
        <taxon>Bacteria</taxon>
        <taxon>Bacillati</taxon>
        <taxon>Cyanobacteriota</taxon>
        <taxon>Cyanophyceae</taxon>
        <taxon>Nostocales</taxon>
        <taxon>Calotrichaceae</taxon>
        <taxon>Dulcicalothrix</taxon>
    </lineage>
</organism>
<dbReference type="Proteomes" id="UP000271624">
    <property type="component" value="Unassembled WGS sequence"/>
</dbReference>
<dbReference type="InterPro" id="IPR000468">
    <property type="entry name" value="Barstar"/>
</dbReference>
<name>A0A3S1CLW9_9CYAN</name>
<dbReference type="InterPro" id="IPR035905">
    <property type="entry name" value="Barstar-like_sf"/>
</dbReference>
<dbReference type="AlphaFoldDB" id="A0A3S1CLW9"/>
<accession>A0A3S1CLW9</accession>
<dbReference type="EMBL" id="RSCL01000001">
    <property type="protein sequence ID" value="RUT10137.1"/>
    <property type="molecule type" value="Genomic_DNA"/>
</dbReference>